<reference evidence="1 2" key="1">
    <citation type="journal article" date="2014" name="PLoS Genet.">
        <title>The Genome of Spironucleus salmonicida Highlights a Fish Pathogen Adapted to Fluctuating Environments.</title>
        <authorList>
            <person name="Xu F."/>
            <person name="Jerlstrom-Hultqvist J."/>
            <person name="Einarsson E."/>
            <person name="Astvaldsson A."/>
            <person name="Svard S.G."/>
            <person name="Andersson J.O."/>
        </authorList>
    </citation>
    <scope>NUCLEOTIDE SEQUENCE</scope>
    <source>
        <strain evidence="2">ATCC 50377</strain>
    </source>
</reference>
<evidence type="ECO:0000313" key="2">
    <source>
        <dbReference type="EMBL" id="KAH0576467.1"/>
    </source>
</evidence>
<reference evidence="2" key="2">
    <citation type="submission" date="2020-12" db="EMBL/GenBank/DDBJ databases">
        <title>New Spironucleus salmonicida genome in near-complete chromosomes.</title>
        <authorList>
            <person name="Xu F."/>
            <person name="Kurt Z."/>
            <person name="Jimenez-Gonzalez A."/>
            <person name="Astvaldsson A."/>
            <person name="Andersson J.O."/>
            <person name="Svard S.G."/>
        </authorList>
    </citation>
    <scope>NUCLEOTIDE SEQUENCE</scope>
    <source>
        <strain evidence="2">ATCC 50377</strain>
    </source>
</reference>
<dbReference type="AlphaFoldDB" id="V6LYC4"/>
<dbReference type="VEuPathDB" id="GiardiaDB:SS50377_22031"/>
<name>V6LYC4_9EUKA</name>
<sequence>MYPTITQEEIKQAIHALQLNIKSDLKQLSQVQINKITVFLSSSDEEIQGFSALLCFYFSAIPSNLQHIILSSISLLRDCSGSVAAFARQYAILTLARAAELDHSALSGMKLIEQIAGFAGQQLSEEAFDAPAVFIAKYYQNYVESEEVYSKTALQLLVYLCQRIHGSLGEEDFGQIFVILEAMQSVLQYPQFKAQSLAARLPTTLVTYLSSLLNSSITPSRKLVISIFKTLSLAFTELNFPTEFTENEEFLHFLDQETTSLSQMDLFGIIRFYCVPESTVDLQISEEILKFFAVAMKIRSFAEDAFNHMENKGSRSTVQICQYISFVLINSDNQHHICQYLFEITASFCQFRHVSEKIATSNFLPLVKEYLNFVINKKCVIEHKNALFALFELISILCSDSFNFIDSTKLFFEDFQTSQVICLKVPGQNLYNLFDILVEIADLTEDDQFLYQQNLNAIFSLSQLSISLMPFLHSATSLDLLRKKFKTVRPSRIPPCSIMETRALIHLINQRRSIKFAAIIPFGLRMLCKLDDQATLIVSKKTLQNLNNLIDWVCSEDNNFSRVNFSVMTTRQPNEEISDETLLMQNKAVKGFLPEVIQEVLGLLNVLVFNKIVDSYAVANILNSWVHITSVDQIKAEEGSVIVRAVCKSLGHNFSKVKGGLNKNILKLVE</sequence>
<evidence type="ECO:0000313" key="1">
    <source>
        <dbReference type="EMBL" id="EST45804.1"/>
    </source>
</evidence>
<dbReference type="Proteomes" id="UP000018208">
    <property type="component" value="Unassembled WGS sequence"/>
</dbReference>
<accession>V6LYC4</accession>
<proteinExistence type="predicted"/>
<evidence type="ECO:0000313" key="3">
    <source>
        <dbReference type="Proteomes" id="UP000018208"/>
    </source>
</evidence>
<evidence type="ECO:0008006" key="4">
    <source>
        <dbReference type="Google" id="ProtNLM"/>
    </source>
</evidence>
<organism evidence="1">
    <name type="scientific">Spironucleus salmonicida</name>
    <dbReference type="NCBI Taxonomy" id="348837"/>
    <lineage>
        <taxon>Eukaryota</taxon>
        <taxon>Metamonada</taxon>
        <taxon>Diplomonadida</taxon>
        <taxon>Hexamitidae</taxon>
        <taxon>Hexamitinae</taxon>
        <taxon>Spironucleus</taxon>
    </lineage>
</organism>
<protein>
    <recommendedName>
        <fullName evidence="4">MMS19 nucleotide excision repair protein</fullName>
    </recommendedName>
</protein>
<dbReference type="EMBL" id="AUWU02000002">
    <property type="protein sequence ID" value="KAH0576467.1"/>
    <property type="molecule type" value="Genomic_DNA"/>
</dbReference>
<dbReference type="EMBL" id="KI546089">
    <property type="protein sequence ID" value="EST45804.1"/>
    <property type="molecule type" value="Genomic_DNA"/>
</dbReference>
<keyword evidence="3" id="KW-1185">Reference proteome</keyword>
<gene>
    <name evidence="1" type="ORF">SS50377_14378</name>
    <name evidence="2" type="ORF">SS50377_22031</name>
</gene>